<feature type="region of interest" description="Disordered" evidence="17">
    <location>
        <begin position="738"/>
        <end position="757"/>
    </location>
</feature>
<evidence type="ECO:0000256" key="9">
    <source>
        <dbReference type="ARBA" id="ARBA00022842"/>
    </source>
</evidence>
<keyword evidence="3 15" id="KW-0547">Nucleotide-binding</keyword>
<dbReference type="PROSITE" id="PS51198">
    <property type="entry name" value="UVRD_HELICASE_ATP_BIND"/>
    <property type="match status" value="1"/>
</dbReference>
<evidence type="ECO:0000256" key="8">
    <source>
        <dbReference type="ARBA" id="ARBA00022840"/>
    </source>
</evidence>
<dbReference type="PANTHER" id="PTHR11070">
    <property type="entry name" value="UVRD / RECB / PCRA DNA HELICASE FAMILY MEMBER"/>
    <property type="match status" value="1"/>
</dbReference>
<keyword evidence="4 15" id="KW-0227">DNA damage</keyword>
<dbReference type="EC" id="5.6.2.4" evidence="15"/>
<comment type="domain">
    <text evidence="15">The C-terminal domain has nuclease activity and interacts with RecD. It interacts with RecA, facilitating its loading onto ssDNA.</text>
</comment>
<feature type="binding site" evidence="15">
    <location>
        <position position="969"/>
    </location>
    <ligand>
        <name>Mg(2+)</name>
        <dbReference type="ChEBI" id="CHEBI:18420"/>
    </ligand>
</feature>
<dbReference type="Pfam" id="PF00580">
    <property type="entry name" value="UvrD-helicase"/>
    <property type="match status" value="1"/>
</dbReference>
<feature type="binding site" evidence="15">
    <location>
        <position position="836"/>
    </location>
    <ligand>
        <name>Mg(2+)</name>
        <dbReference type="ChEBI" id="CHEBI:18420"/>
    </ligand>
</feature>
<dbReference type="RefSeq" id="WP_203840855.1">
    <property type="nucleotide sequence ID" value="NZ_BAAATV010000021.1"/>
</dbReference>
<dbReference type="InterPro" id="IPR011604">
    <property type="entry name" value="PDDEXK-like_dom_sf"/>
</dbReference>
<feature type="active site" description="For nuclease activity" evidence="15">
    <location>
        <position position="983"/>
    </location>
</feature>
<keyword evidence="2 15" id="KW-0479">Metal-binding</keyword>
<dbReference type="PROSITE" id="PS51217">
    <property type="entry name" value="UVRD_HELICASE_CTER"/>
    <property type="match status" value="1"/>
</dbReference>
<keyword evidence="10 15" id="KW-0238">DNA-binding</keyword>
<comment type="catalytic activity">
    <reaction evidence="13 15">
        <text>Couples ATP hydrolysis with the unwinding of duplex DNA by translocating in the 3'-5' direction.</text>
        <dbReference type="EC" id="5.6.2.4"/>
    </reaction>
</comment>
<dbReference type="InterPro" id="IPR027417">
    <property type="entry name" value="P-loop_NTPase"/>
</dbReference>
<evidence type="ECO:0000256" key="3">
    <source>
        <dbReference type="ARBA" id="ARBA00022741"/>
    </source>
</evidence>
<name>A0ABQ3ZYZ8_9ACTN</name>
<feature type="binding site" evidence="16">
    <location>
        <begin position="23"/>
        <end position="30"/>
    </location>
    <ligand>
        <name>ATP</name>
        <dbReference type="ChEBI" id="CHEBI:30616"/>
    </ligand>
</feature>
<dbReference type="Gene3D" id="3.90.320.10">
    <property type="match status" value="1"/>
</dbReference>
<evidence type="ECO:0000256" key="12">
    <source>
        <dbReference type="ARBA" id="ARBA00023235"/>
    </source>
</evidence>
<keyword evidence="1 15" id="KW-0540">Nuclease</keyword>
<keyword evidence="5 15" id="KW-0378">Hydrolase</keyword>
<accession>A0ABQ3ZYZ8</accession>
<keyword evidence="7 15" id="KW-0269">Exonuclease</keyword>
<keyword evidence="6 15" id="KW-0347">Helicase</keyword>
<dbReference type="InterPro" id="IPR011335">
    <property type="entry name" value="Restrct_endonuc-II-like"/>
</dbReference>
<evidence type="ECO:0000256" key="1">
    <source>
        <dbReference type="ARBA" id="ARBA00022722"/>
    </source>
</evidence>
<evidence type="ECO:0000259" key="19">
    <source>
        <dbReference type="PROSITE" id="PS51217"/>
    </source>
</evidence>
<feature type="region of interest" description="Nuclease activity, interacts with RecD and RecA" evidence="15">
    <location>
        <begin position="768"/>
        <end position="1080"/>
    </location>
</feature>
<evidence type="ECO:0000256" key="15">
    <source>
        <dbReference type="HAMAP-Rule" id="MF_01485"/>
    </source>
</evidence>
<feature type="domain" description="UvrD-like helicase ATP-binding" evidence="18">
    <location>
        <begin position="2"/>
        <end position="334"/>
    </location>
</feature>
<comment type="caution">
    <text evidence="20">The sequence shown here is derived from an EMBL/GenBank/DDBJ whole genome shotgun (WGS) entry which is preliminary data.</text>
</comment>
<dbReference type="InterPro" id="IPR014017">
    <property type="entry name" value="DNA_helicase_UvrD-like_C"/>
</dbReference>
<dbReference type="EMBL" id="BOMN01000098">
    <property type="protein sequence ID" value="GIE23803.1"/>
    <property type="molecule type" value="Genomic_DNA"/>
</dbReference>
<comment type="domain">
    <text evidence="15">The N-terminal DNA-binding domain is a ssDNA-dependent ATPase and has ATP-dependent 3'-5' helicase function. This domain interacts with RecC.</text>
</comment>
<comment type="catalytic activity">
    <reaction evidence="14 15">
        <text>ATP + H2O = ADP + phosphate + H(+)</text>
        <dbReference type="Rhea" id="RHEA:13065"/>
        <dbReference type="ChEBI" id="CHEBI:15377"/>
        <dbReference type="ChEBI" id="CHEBI:15378"/>
        <dbReference type="ChEBI" id="CHEBI:30616"/>
        <dbReference type="ChEBI" id="CHEBI:43474"/>
        <dbReference type="ChEBI" id="CHEBI:456216"/>
        <dbReference type="EC" id="5.6.2.4"/>
    </reaction>
</comment>
<evidence type="ECO:0000256" key="14">
    <source>
        <dbReference type="ARBA" id="ARBA00048988"/>
    </source>
</evidence>
<gene>
    <name evidence="15 20" type="primary">recB</name>
    <name evidence="20" type="ORF">Ahu01nite_069050</name>
</gene>
<dbReference type="Gene3D" id="1.10.486.10">
    <property type="entry name" value="PCRA, domain 4"/>
    <property type="match status" value="1"/>
</dbReference>
<keyword evidence="9 15" id="KW-0460">Magnesium</keyword>
<dbReference type="SUPFAM" id="SSF52540">
    <property type="entry name" value="P-loop containing nucleoside triphosphate hydrolases"/>
    <property type="match status" value="1"/>
</dbReference>
<comment type="similarity">
    <text evidence="15">Belongs to the helicase family. UvrD subfamily.</text>
</comment>
<keyword evidence="11 15" id="KW-0234">DNA repair</keyword>
<evidence type="ECO:0000256" key="4">
    <source>
        <dbReference type="ARBA" id="ARBA00022763"/>
    </source>
</evidence>
<dbReference type="SUPFAM" id="SSF52980">
    <property type="entry name" value="Restriction endonuclease-like"/>
    <property type="match status" value="1"/>
</dbReference>
<reference evidence="20 21" key="1">
    <citation type="submission" date="2021-01" db="EMBL/GenBank/DDBJ databases">
        <title>Whole genome shotgun sequence of Actinoplanes humidus NBRC 14915.</title>
        <authorList>
            <person name="Komaki H."/>
            <person name="Tamura T."/>
        </authorList>
    </citation>
    <scope>NUCLEOTIDE SEQUENCE [LARGE SCALE GENOMIC DNA]</scope>
    <source>
        <strain evidence="20 21">NBRC 14915</strain>
    </source>
</reference>
<evidence type="ECO:0000313" key="20">
    <source>
        <dbReference type="EMBL" id="GIE23803.1"/>
    </source>
</evidence>
<evidence type="ECO:0000313" key="21">
    <source>
        <dbReference type="Proteomes" id="UP000603200"/>
    </source>
</evidence>
<evidence type="ECO:0000256" key="5">
    <source>
        <dbReference type="ARBA" id="ARBA00022801"/>
    </source>
</evidence>
<dbReference type="InterPro" id="IPR000212">
    <property type="entry name" value="DNA_helicase_UvrD/REP"/>
</dbReference>
<dbReference type="Gene3D" id="3.40.50.300">
    <property type="entry name" value="P-loop containing nucleotide triphosphate hydrolases"/>
    <property type="match status" value="3"/>
</dbReference>
<evidence type="ECO:0000256" key="7">
    <source>
        <dbReference type="ARBA" id="ARBA00022839"/>
    </source>
</evidence>
<comment type="cofactor">
    <cofactor evidence="15">
        <name>Mg(2+)</name>
        <dbReference type="ChEBI" id="CHEBI:18420"/>
    </cofactor>
    <text evidence="15">Binds 1 Mg(2+) ion per subunit.</text>
</comment>
<dbReference type="HAMAP" id="MF_01485">
    <property type="entry name" value="RecB"/>
    <property type="match status" value="1"/>
</dbReference>
<comment type="subunit">
    <text evidence="15">Heterotrimer of RecB, RecC and RecD. All subunits contribute to DNA-binding. Interacts with RecA.</text>
</comment>
<dbReference type="InterPro" id="IPR004586">
    <property type="entry name" value="RecB"/>
</dbReference>
<dbReference type="InterPro" id="IPR014016">
    <property type="entry name" value="UvrD-like_ATP-bd"/>
</dbReference>
<feature type="region of interest" description="DNA-binding and helicase activity, interacts with RecC" evidence="15">
    <location>
        <begin position="1"/>
        <end position="732"/>
    </location>
</feature>
<evidence type="ECO:0000256" key="2">
    <source>
        <dbReference type="ARBA" id="ARBA00022723"/>
    </source>
</evidence>
<sequence length="1080" mass="115428">MTTTIPAFDVCGPLPTGTTVLEASAGTGKTFTIAALAARYVAEGRAGLRELLLVTFGRAATAELRQRVRERLVSAERGLADPAAARAGDDVVLALLATAGPGEVAARRQRLAAAVADFDAATIATTHQFCHQVLAGLGITAGSDPDATFVEDLDDLVAEVVDDLYIRKYARSGAPVPHFGREIALAIARQAVADSQARLEPATAPPDSVAGVRYRFACAVRSEVERRKASRRLYCYDDMLTGLQAALADPARGQAACTRLRERYPVVLIDEFQDTDPVQWTIVSTAFHGHTTLVLIGDPKQAIYAFRGADVVSYLTAAGAAPAHATLATNWRSDEQVLSAFETVFGHAALGDSRITVRPVRAATPARHRAMTPFRLRVLARTGFTLNKPGLIPAADARDAVAADLAADIASRPGLVPGDVAVLVRTHRQSTQVHDALTALGVPAVLAGATSVFGTPAARDWLALLEALEQPHRRARVAAVALSGLIGWSAQRLAAATEPELDELGATLRQWAKLLDQRGVAALLEAVTATGLPARLLAERAGERHLTDLRHIGMAMHAAATEGTLGLAAVAEWLRRRIDEAPHDMSLERSRRLESDDDAVQILTVHSSKGLEYPVVYLPFGWDRHLGKPDLLHLHDDTGARVLDVGGPSGPAFTASLRRHLAEEAGEDLRLLYVALTRAANQVVAWWAPTLNTTASALHRFLFGRPGPGENPLPEYPVPTDAAALDHLHHLNLTVEQITTSPPSPFHGTPADPPSLSAARFHRHLDLGWRRTSYSRLTAAHHAQATAASQEAPGVRSEPDVGIEDELDAFAEGEADGGDAPMGGLPKGAAFGTLLHALLEDLDFTAPDLHAALLERAQPLIAATALTLDPDTLAQAMLPSLHTPLGPLAGNRSLTGFSPADRLAELDFELPLDGGDLPRNGPPVTLGLFGDSLARHLPTDDPLLGYAQQLREPSLSSQRLRGYLTGSIDAVLRLPGPRYLVVDYKSNWLGAVPLTAYAYRSAALAEAMIAAHYPLQALLYAVALHRYLRWRQPGYDPRTHLGGVLYLFLRGMNGPATPSGQGVFSWRPPAALIEELSDLL</sequence>
<comment type="catalytic activity">
    <reaction evidence="15">
        <text>Exonucleolytic cleavage (in the presence of ATP) in either 5'- to 3'- or 3'- to 5'-direction to yield 5'-phosphooligonucleotides.</text>
        <dbReference type="EC" id="3.1.11.5"/>
    </reaction>
</comment>
<keyword evidence="21" id="KW-1185">Reference proteome</keyword>
<keyword evidence="12 15" id="KW-0413">Isomerase</keyword>
<dbReference type="EC" id="3.1.11.5" evidence="15"/>
<dbReference type="Proteomes" id="UP000603200">
    <property type="component" value="Unassembled WGS sequence"/>
</dbReference>
<protein>
    <recommendedName>
        <fullName evidence="15">RecBCD enzyme subunit RecB</fullName>
        <ecNumber evidence="15">3.1.11.5</ecNumber>
        <ecNumber evidence="15">5.6.2.4</ecNumber>
    </recommendedName>
    <alternativeName>
        <fullName evidence="15">DNA 3'-5' helicase subunit RecB</fullName>
    </alternativeName>
    <alternativeName>
        <fullName evidence="15">Exonuclease V subunit RecB</fullName>
        <shortName evidence="15">ExoV subunit RecB</shortName>
    </alternativeName>
    <alternativeName>
        <fullName evidence="15">Helicase/nuclease RecBCD subunit RecB</fullName>
    </alternativeName>
</protein>
<comment type="function">
    <text evidence="15">A helicase/nuclease that prepares dsDNA breaks (DSB) for recombinational DNA repair. Binds to DSBs and unwinds DNA via a highly rapid and processive ATP-dependent bidirectional helicase activity. Unwinds dsDNA until it encounters a Chi (crossover hotspot instigator) sequence from the 3' direction. Cuts ssDNA a few nucleotides 3' to the Chi site. The properties and activities of the enzyme are changed at Chi. The Chi-altered holoenzyme produces a long 3'-ssDNA overhang and facilitates RecA-binding to the ssDNA for homologous DNA recombination and repair. Holoenzyme degrades any linearized DNA that is unable to undergo homologous recombination. In the holoenzyme this subunit contributes ATPase, 3'-5' helicase, exonuclease activity and loads RecA onto ssDNA.</text>
</comment>
<feature type="binding site" evidence="15">
    <location>
        <position position="983"/>
    </location>
    <ligand>
        <name>Mg(2+)</name>
        <dbReference type="ChEBI" id="CHEBI:18420"/>
    </ligand>
</feature>
<dbReference type="CDD" id="cd22352">
    <property type="entry name" value="RecB_C-like"/>
    <property type="match status" value="1"/>
</dbReference>
<evidence type="ECO:0000259" key="18">
    <source>
        <dbReference type="PROSITE" id="PS51198"/>
    </source>
</evidence>
<proteinExistence type="inferred from homology"/>
<evidence type="ECO:0000256" key="16">
    <source>
        <dbReference type="PROSITE-ProRule" id="PRU00560"/>
    </source>
</evidence>
<dbReference type="Pfam" id="PF13361">
    <property type="entry name" value="UvrD_C"/>
    <property type="match status" value="1"/>
</dbReference>
<dbReference type="PANTHER" id="PTHR11070:SF23">
    <property type="entry name" value="RECBCD ENZYME SUBUNIT RECB"/>
    <property type="match status" value="1"/>
</dbReference>
<evidence type="ECO:0000256" key="6">
    <source>
        <dbReference type="ARBA" id="ARBA00022806"/>
    </source>
</evidence>
<comment type="miscellaneous">
    <text evidence="15">In the RecBCD complex, RecB has a slow 3'-5' helicase, an exonuclease activity and loads RecA onto ssDNA, RecD has a fast 5'-3' helicase activity, while RecC stimulates the ATPase and processivity of the RecB helicase and contributes to recognition of the Chi site.</text>
</comment>
<evidence type="ECO:0000256" key="17">
    <source>
        <dbReference type="SAM" id="MobiDB-lite"/>
    </source>
</evidence>
<evidence type="ECO:0000256" key="11">
    <source>
        <dbReference type="ARBA" id="ARBA00023204"/>
    </source>
</evidence>
<keyword evidence="8 15" id="KW-0067">ATP-binding</keyword>
<feature type="compositionally biased region" description="Low complexity" evidence="17">
    <location>
        <begin position="780"/>
        <end position="792"/>
    </location>
</feature>
<evidence type="ECO:0000256" key="13">
    <source>
        <dbReference type="ARBA" id="ARBA00034617"/>
    </source>
</evidence>
<evidence type="ECO:0000256" key="10">
    <source>
        <dbReference type="ARBA" id="ARBA00023125"/>
    </source>
</evidence>
<feature type="domain" description="UvrD-like helicase C-terminal" evidence="19">
    <location>
        <begin position="358"/>
        <end position="610"/>
    </location>
</feature>
<feature type="region of interest" description="Disordered" evidence="17">
    <location>
        <begin position="780"/>
        <end position="799"/>
    </location>
</feature>
<organism evidence="20 21">
    <name type="scientific">Winogradskya humida</name>
    <dbReference type="NCBI Taxonomy" id="113566"/>
    <lineage>
        <taxon>Bacteria</taxon>
        <taxon>Bacillati</taxon>
        <taxon>Actinomycetota</taxon>
        <taxon>Actinomycetes</taxon>
        <taxon>Micromonosporales</taxon>
        <taxon>Micromonosporaceae</taxon>
        <taxon>Winogradskya</taxon>
    </lineage>
</organism>